<dbReference type="STRING" id="87626.PTD2_11229"/>
<dbReference type="Proteomes" id="UP000006201">
    <property type="component" value="Unassembled WGS sequence"/>
</dbReference>
<proteinExistence type="predicted"/>
<name>A4C5Y0_9GAMM</name>
<dbReference type="EMBL" id="AAOH01000002">
    <property type="protein sequence ID" value="EAR29384.1"/>
    <property type="molecule type" value="Genomic_DNA"/>
</dbReference>
<dbReference type="AlphaFoldDB" id="A4C5Y0"/>
<protein>
    <submittedName>
        <fullName evidence="1">Uncharacterized protein</fullName>
    </submittedName>
</protein>
<accession>A4C5Y0</accession>
<evidence type="ECO:0000313" key="2">
    <source>
        <dbReference type="Proteomes" id="UP000006201"/>
    </source>
</evidence>
<dbReference type="eggNOG" id="ENOG503311X">
    <property type="taxonomic scope" value="Bacteria"/>
</dbReference>
<evidence type="ECO:0000313" key="1">
    <source>
        <dbReference type="EMBL" id="EAR29384.1"/>
    </source>
</evidence>
<keyword evidence="2" id="KW-1185">Reference proteome</keyword>
<sequence length="67" mass="6935">MYWADKIAIICPASNKTHNGGLIGPLATIAGELGQARKGAATACDLCAGMRLVGPPPKSQNILLFEV</sequence>
<reference evidence="1 2" key="1">
    <citation type="submission" date="2006-02" db="EMBL/GenBank/DDBJ databases">
        <authorList>
            <person name="Moran M.A."/>
            <person name="Kjelleberg S."/>
            <person name="Egan S."/>
            <person name="Saunders N."/>
            <person name="Thomas T."/>
            <person name="Ferriera S."/>
            <person name="Johnson J."/>
            <person name="Kravitz S."/>
            <person name="Halpern A."/>
            <person name="Remington K."/>
            <person name="Beeson K."/>
            <person name="Tran B."/>
            <person name="Rogers Y.-H."/>
            <person name="Friedman R."/>
            <person name="Venter J.C."/>
        </authorList>
    </citation>
    <scope>NUCLEOTIDE SEQUENCE [LARGE SCALE GENOMIC DNA]</scope>
    <source>
        <strain evidence="1 2">D2</strain>
    </source>
</reference>
<gene>
    <name evidence="1" type="ORF">PTD2_11229</name>
</gene>
<comment type="caution">
    <text evidence="1">The sequence shown here is derived from an EMBL/GenBank/DDBJ whole genome shotgun (WGS) entry which is preliminary data.</text>
</comment>
<organism evidence="1 2">
    <name type="scientific">Pseudoalteromonas tunicata D2</name>
    <dbReference type="NCBI Taxonomy" id="87626"/>
    <lineage>
        <taxon>Bacteria</taxon>
        <taxon>Pseudomonadati</taxon>
        <taxon>Pseudomonadota</taxon>
        <taxon>Gammaproteobacteria</taxon>
        <taxon>Alteromonadales</taxon>
        <taxon>Pseudoalteromonadaceae</taxon>
        <taxon>Pseudoalteromonas</taxon>
    </lineage>
</organism>
<dbReference type="HOGENOM" id="CLU_2809263_0_0_6"/>